<protein>
    <submittedName>
        <fullName evidence="1">Uncharacterized protein</fullName>
    </submittedName>
</protein>
<evidence type="ECO:0000313" key="1">
    <source>
        <dbReference type="EMBL" id="GEA37606.1"/>
    </source>
</evidence>
<gene>
    <name evidence="1" type="ORF">Ccl03g_33190</name>
</gene>
<dbReference type="Proteomes" id="UP000315200">
    <property type="component" value="Unassembled WGS sequence"/>
</dbReference>
<comment type="caution">
    <text evidence="1">The sequence shown here is derived from an EMBL/GenBank/DDBJ whole genome shotgun (WGS) entry which is preliminary data.</text>
</comment>
<evidence type="ECO:0000313" key="2">
    <source>
        <dbReference type="Proteomes" id="UP000315200"/>
    </source>
</evidence>
<dbReference type="AlphaFoldDB" id="A0A829WAH3"/>
<dbReference type="EMBL" id="BJLB01000001">
    <property type="protein sequence ID" value="GEA37606.1"/>
    <property type="molecule type" value="Genomic_DNA"/>
</dbReference>
<accession>A0A829WAH3</accession>
<proteinExistence type="predicted"/>
<sequence length="115" mass="14014">MIRYRNVPAIEFDLEYDYKIKAEYVFDKELGKYIVTFYLRQSQVGMWDQIDKATDITFDSPCETIKTDIAKYFTKLLIKGFFQYYIDRYVYQMKCFDKGNDLYEKERLNAQQVRL</sequence>
<reference evidence="1 2" key="1">
    <citation type="submission" date="2019-06" db="EMBL/GenBank/DDBJ databases">
        <title>Draft genome sequence of [Clostridium] clostridioforme NBRC 113352.</title>
        <authorList>
            <person name="Miura T."/>
            <person name="Furukawa M."/>
            <person name="Shimamura M."/>
            <person name="Ohyama Y."/>
            <person name="Yamazoe A."/>
            <person name="Kawasaki H."/>
        </authorList>
    </citation>
    <scope>NUCLEOTIDE SEQUENCE [LARGE SCALE GENOMIC DNA]</scope>
    <source>
        <strain evidence="1 2">NBRC 113352</strain>
    </source>
</reference>
<organism evidence="1 2">
    <name type="scientific">Enterocloster clostridioformis</name>
    <dbReference type="NCBI Taxonomy" id="1531"/>
    <lineage>
        <taxon>Bacteria</taxon>
        <taxon>Bacillati</taxon>
        <taxon>Bacillota</taxon>
        <taxon>Clostridia</taxon>
        <taxon>Lachnospirales</taxon>
        <taxon>Lachnospiraceae</taxon>
        <taxon>Enterocloster</taxon>
    </lineage>
</organism>
<name>A0A829WAH3_9FIRM</name>
<dbReference type="RefSeq" id="WP_002588848.1">
    <property type="nucleotide sequence ID" value="NZ_BJLB01000001.1"/>
</dbReference>